<protein>
    <submittedName>
        <fullName evidence="6">Spore gernimation protein GerK</fullName>
    </submittedName>
</protein>
<keyword evidence="3 4" id="KW-0472">Membrane</keyword>
<dbReference type="Proteomes" id="UP000030832">
    <property type="component" value="Unassembled WGS sequence"/>
</dbReference>
<keyword evidence="5" id="KW-0812">Transmembrane</keyword>
<dbReference type="EMBL" id="JRJU01000020">
    <property type="protein sequence ID" value="KHF39363.1"/>
    <property type="molecule type" value="Genomic_DNA"/>
</dbReference>
<organism evidence="6 7">
    <name type="scientific">Halalkalibacter okhensis</name>
    <dbReference type="NCBI Taxonomy" id="333138"/>
    <lineage>
        <taxon>Bacteria</taxon>
        <taxon>Bacillati</taxon>
        <taxon>Bacillota</taxon>
        <taxon>Bacilli</taxon>
        <taxon>Bacillales</taxon>
        <taxon>Bacillaceae</taxon>
        <taxon>Halalkalibacter</taxon>
    </lineage>
</organism>
<comment type="subcellular location">
    <subcellularLocation>
        <location evidence="4">Cell membrane</location>
    </subcellularLocation>
    <subcellularLocation>
        <location evidence="1">Membrane</location>
        <topology evidence="1">Multi-pass membrane protein</topology>
    </subcellularLocation>
</comment>
<evidence type="ECO:0000256" key="5">
    <source>
        <dbReference type="SAM" id="Phobius"/>
    </source>
</evidence>
<feature type="transmembrane region" description="Helical" evidence="5">
    <location>
        <begin position="386"/>
        <end position="410"/>
    </location>
</feature>
<dbReference type="PIRSF" id="PIRSF005690">
    <property type="entry name" value="GerBA"/>
    <property type="match status" value="1"/>
</dbReference>
<dbReference type="AlphaFoldDB" id="A0A0B0IA29"/>
<keyword evidence="5" id="KW-1133">Transmembrane helix</keyword>
<evidence type="ECO:0000313" key="7">
    <source>
        <dbReference type="Proteomes" id="UP000030832"/>
    </source>
</evidence>
<feature type="transmembrane region" description="Helical" evidence="5">
    <location>
        <begin position="260"/>
        <end position="284"/>
    </location>
</feature>
<gene>
    <name evidence="6" type="ORF">LQ50_15860</name>
</gene>
<name>A0A0B0IA29_9BACI</name>
<accession>A0A0B0IA29</accession>
<evidence type="ECO:0000256" key="4">
    <source>
        <dbReference type="PIRNR" id="PIRNR005690"/>
    </source>
</evidence>
<dbReference type="InterPro" id="IPR004995">
    <property type="entry name" value="Spore_Ger"/>
</dbReference>
<evidence type="ECO:0000313" key="6">
    <source>
        <dbReference type="EMBL" id="KHF39363.1"/>
    </source>
</evidence>
<proteinExistence type="inferred from homology"/>
<comment type="similarity">
    <text evidence="2 4">Belongs to the GerABKA family.</text>
</comment>
<sequence length="470" mass="53290">MQEAFHFSDDVKKREFLFNERKGVCLFLETVIDDERLDKMFFDHLQSGEDEIKTCIHASDLKMMRLLNKVSPELNQGKVAVFLEGDSEAYVFDVRKTSERTIEEPENEKVVRGAHDGFVEGLMTNLFLLRKRVKNQDLVIKYHTLGQETETKLAVVYIESMANPKIIQAVEDKLQSISSDMVFSPGYVEEFLENEQLSPFPQMLNTERPDRTMANLLDGRVAILTDGDPTALVCPVSFFAFYQSPDDYNSRFIVGSFYRILRMISFFIAIFVPAIYIATVSFHFEVIPADLVLPVKSSVERIPYPPIVEAILMELTIELIREAGIRLPSPIGQTIGIVGGLVIGDAVVQAGLVSNIMIIVVAITAIASFVVPSFEMSSTLRVVRFPFMFAAASFGYFGIMFCFTLLLIHLCKLESFGSPYFAPVAPLTWQDLKDSFIRAPLEKMNERPRATRPLNKFRQRVRKGRRKNGE</sequence>
<reference evidence="6 7" key="1">
    <citation type="submission" date="2014-09" db="EMBL/GenBank/DDBJ databases">
        <title>Genome sequencing and annotation of Bacillus Okhensis strain Kh10-101T.</title>
        <authorList>
            <person name="Prakash J.S."/>
        </authorList>
    </citation>
    <scope>NUCLEOTIDE SEQUENCE [LARGE SCALE GENOMIC DNA]</scope>
    <source>
        <strain evidence="7">Kh10-101T</strain>
    </source>
</reference>
<dbReference type="PANTHER" id="PTHR22550:SF5">
    <property type="entry name" value="LEUCINE ZIPPER PROTEIN 4"/>
    <property type="match status" value="1"/>
</dbReference>
<keyword evidence="7" id="KW-1185">Reference proteome</keyword>
<dbReference type="GO" id="GO:0005886">
    <property type="term" value="C:plasma membrane"/>
    <property type="evidence" value="ECO:0007669"/>
    <property type="project" value="UniProtKB-SubCell"/>
</dbReference>
<dbReference type="PANTHER" id="PTHR22550">
    <property type="entry name" value="SPORE GERMINATION PROTEIN"/>
    <property type="match status" value="1"/>
</dbReference>
<feature type="transmembrane region" description="Helical" evidence="5">
    <location>
        <begin position="352"/>
        <end position="374"/>
    </location>
</feature>
<dbReference type="GO" id="GO:0009847">
    <property type="term" value="P:spore germination"/>
    <property type="evidence" value="ECO:0007669"/>
    <property type="project" value="UniProtKB-UniRule"/>
</dbReference>
<dbReference type="Pfam" id="PF03323">
    <property type="entry name" value="GerA"/>
    <property type="match status" value="1"/>
</dbReference>
<evidence type="ECO:0000256" key="3">
    <source>
        <dbReference type="ARBA" id="ARBA00023136"/>
    </source>
</evidence>
<dbReference type="eggNOG" id="COG0697">
    <property type="taxonomic scope" value="Bacteria"/>
</dbReference>
<comment type="caution">
    <text evidence="6">The sequence shown here is derived from an EMBL/GenBank/DDBJ whole genome shotgun (WGS) entry which is preliminary data.</text>
</comment>
<evidence type="ECO:0000256" key="2">
    <source>
        <dbReference type="ARBA" id="ARBA00005278"/>
    </source>
</evidence>
<evidence type="ECO:0000256" key="1">
    <source>
        <dbReference type="ARBA" id="ARBA00004141"/>
    </source>
</evidence>
<dbReference type="STRING" id="333138.LQ50_15860"/>
<dbReference type="InterPro" id="IPR050768">
    <property type="entry name" value="UPF0353/GerABKA_families"/>
</dbReference>